<dbReference type="GeneID" id="33937377"/>
<evidence type="ECO:0000313" key="2">
    <source>
        <dbReference type="Proteomes" id="UP000078397"/>
    </source>
</evidence>
<protein>
    <submittedName>
        <fullName evidence="1">Uncharacterized protein</fullName>
    </submittedName>
</protein>
<reference evidence="1 2" key="1">
    <citation type="journal article" date="2016" name="PLoS Pathog.">
        <title>Biosynthesis of antibiotic leucinostatins in bio-control fungus Purpureocillium lilacinum and their inhibition on phytophthora revealed by genome mining.</title>
        <authorList>
            <person name="Wang G."/>
            <person name="Liu Z."/>
            <person name="Lin R."/>
            <person name="Li E."/>
            <person name="Mao Z."/>
            <person name="Ling J."/>
            <person name="Yang Y."/>
            <person name="Yin W.B."/>
            <person name="Xie B."/>
        </authorList>
    </citation>
    <scope>NUCLEOTIDE SEQUENCE [LARGE SCALE GENOMIC DNA]</scope>
    <source>
        <strain evidence="1">170</strain>
    </source>
</reference>
<keyword evidence="2" id="KW-1185">Reference proteome</keyword>
<dbReference type="EMBL" id="LSBJ02000001">
    <property type="protein sequence ID" value="OWT43592.1"/>
    <property type="molecule type" value="Genomic_DNA"/>
</dbReference>
<sequence>MDWCNFRTRATHMVWPLALFFFFFWLLFSSFTSPPILPLVFKQPVGELRHFSFVSLHMLVLFQTRRTSKLEARGSDTVYNKRIVDTFDVR</sequence>
<evidence type="ECO:0000313" key="1">
    <source>
        <dbReference type="EMBL" id="OWT43592.1"/>
    </source>
</evidence>
<dbReference type="AlphaFoldDB" id="A0A219ASI3"/>
<name>A0A219ASI3_METCM</name>
<proteinExistence type="predicted"/>
<comment type="caution">
    <text evidence="1">The sequence shown here is derived from an EMBL/GenBank/DDBJ whole genome shotgun (WGS) entry which is preliminary data.</text>
</comment>
<dbReference type="KEGG" id="pchm:VFPPC_18681"/>
<accession>A0A219ASI3</accession>
<organism evidence="1 2">
    <name type="scientific">Pochonia chlamydosporia 170</name>
    <dbReference type="NCBI Taxonomy" id="1380566"/>
    <lineage>
        <taxon>Eukaryota</taxon>
        <taxon>Fungi</taxon>
        <taxon>Dikarya</taxon>
        <taxon>Ascomycota</taxon>
        <taxon>Pezizomycotina</taxon>
        <taxon>Sordariomycetes</taxon>
        <taxon>Hypocreomycetidae</taxon>
        <taxon>Hypocreales</taxon>
        <taxon>Clavicipitaceae</taxon>
        <taxon>Pochonia</taxon>
    </lineage>
</organism>
<dbReference type="Proteomes" id="UP000078397">
    <property type="component" value="Unassembled WGS sequence"/>
</dbReference>
<gene>
    <name evidence="1" type="ORF">VFPPC_18681</name>
</gene>
<dbReference type="RefSeq" id="XP_022286000.1">
    <property type="nucleotide sequence ID" value="XM_022430256.1"/>
</dbReference>